<feature type="domain" description="HTH CENPB-type" evidence="2">
    <location>
        <begin position="39"/>
        <end position="104"/>
    </location>
</feature>
<dbReference type="RefSeq" id="XP_003744001.2">
    <property type="nucleotide sequence ID" value="XM_003743953.2"/>
</dbReference>
<protein>
    <submittedName>
        <fullName evidence="4">Uncharacterized protein LOC100907425</fullName>
    </submittedName>
</protein>
<dbReference type="Pfam" id="PF03221">
    <property type="entry name" value="HTH_Tnp_Tc5"/>
    <property type="match status" value="1"/>
</dbReference>
<dbReference type="GO" id="GO:0003677">
    <property type="term" value="F:DNA binding"/>
    <property type="evidence" value="ECO:0007669"/>
    <property type="project" value="UniProtKB-KW"/>
</dbReference>
<dbReference type="Proteomes" id="UP000694867">
    <property type="component" value="Unplaced"/>
</dbReference>
<accession>A0AAJ6QU48</accession>
<evidence type="ECO:0000259" key="2">
    <source>
        <dbReference type="SMART" id="SM00674"/>
    </source>
</evidence>
<gene>
    <name evidence="4" type="primary">LOC100907425</name>
</gene>
<keyword evidence="3" id="KW-1185">Reference proteome</keyword>
<dbReference type="PANTHER" id="PTHR19303">
    <property type="entry name" value="TRANSPOSON"/>
    <property type="match status" value="1"/>
</dbReference>
<name>A0AAJ6QU48_9ACAR</name>
<dbReference type="SMART" id="SM00674">
    <property type="entry name" value="CENPB"/>
    <property type="match status" value="1"/>
</dbReference>
<dbReference type="PANTHER" id="PTHR19303:SF73">
    <property type="entry name" value="PROTEIN PDC2"/>
    <property type="match status" value="1"/>
</dbReference>
<dbReference type="InterPro" id="IPR006600">
    <property type="entry name" value="HTH_CenpB_DNA-bd_dom"/>
</dbReference>
<organism evidence="3 4">
    <name type="scientific">Galendromus occidentalis</name>
    <name type="common">western predatory mite</name>
    <dbReference type="NCBI Taxonomy" id="34638"/>
    <lineage>
        <taxon>Eukaryota</taxon>
        <taxon>Metazoa</taxon>
        <taxon>Ecdysozoa</taxon>
        <taxon>Arthropoda</taxon>
        <taxon>Chelicerata</taxon>
        <taxon>Arachnida</taxon>
        <taxon>Acari</taxon>
        <taxon>Parasitiformes</taxon>
        <taxon>Mesostigmata</taxon>
        <taxon>Gamasina</taxon>
        <taxon>Phytoseioidea</taxon>
        <taxon>Phytoseiidae</taxon>
        <taxon>Typhlodrominae</taxon>
        <taxon>Galendromus</taxon>
    </lineage>
</organism>
<dbReference type="InterPro" id="IPR050863">
    <property type="entry name" value="CenT-Element_Derived"/>
</dbReference>
<evidence type="ECO:0000256" key="1">
    <source>
        <dbReference type="ARBA" id="ARBA00023125"/>
    </source>
</evidence>
<dbReference type="KEGG" id="goe:100907425"/>
<dbReference type="InterPro" id="IPR004875">
    <property type="entry name" value="DDE_SF_endonuclease_dom"/>
</dbReference>
<keyword evidence="1" id="KW-0238">DNA-binding</keyword>
<dbReference type="GO" id="GO:0005634">
    <property type="term" value="C:nucleus"/>
    <property type="evidence" value="ECO:0007669"/>
    <property type="project" value="TreeGrafter"/>
</dbReference>
<dbReference type="AlphaFoldDB" id="A0AAJ6QU48"/>
<dbReference type="GeneID" id="100907425"/>
<evidence type="ECO:0000313" key="3">
    <source>
        <dbReference type="Proteomes" id="UP000694867"/>
    </source>
</evidence>
<evidence type="ECO:0000313" key="4">
    <source>
        <dbReference type="RefSeq" id="XP_003744001.2"/>
    </source>
</evidence>
<dbReference type="Pfam" id="PF03184">
    <property type="entry name" value="DDE_1"/>
    <property type="match status" value="1"/>
</dbReference>
<sequence>MDSHPGYKKETILKRFPQVRHRRYLSRFREYRRNCGTHLEKYIQVAQFCKEQFDAARAHGIIVHDRTIRMWALAKAREVSLPLFKASHSWIARFKNAHRISSRRIVKFVSFRQQRNREEIETEAKQVLLDFVRNVRDRYDPREVLNTDQSGFSYLVHTNRTLSHRNEQTTVGVVKSLNSLTHSYTIQPVVNMNGELVGRLYVNLQERTDGFGPRVSQDLPNFPNLYVTCSKSGKLTKNLVRGWASSVFRQMLSDSGIKKCILYVDSWGGHRDQELYELPVTEVNVKIFPKGSTSIIQPLDLYCFRQWKDFAKRLTEHAMLLNIRLDDRKSVLQMQSLIYNQCQHTTFRPLWLCGWRLGGFEVPDIPFPSLAEILFQVQGPCHVENCRFMPFIRCVYCEKILCAQCFYCLFHYHSGVDE</sequence>
<proteinExistence type="predicted"/>
<reference evidence="4" key="1">
    <citation type="submission" date="2025-08" db="UniProtKB">
        <authorList>
            <consortium name="RefSeq"/>
        </authorList>
    </citation>
    <scope>IDENTIFICATION</scope>
</reference>